<comment type="caution">
    <text evidence="6">The sequence shown here is derived from an EMBL/GenBank/DDBJ whole genome shotgun (WGS) entry which is preliminary data.</text>
</comment>
<dbReference type="GO" id="GO:0046872">
    <property type="term" value="F:metal ion binding"/>
    <property type="evidence" value="ECO:0007669"/>
    <property type="project" value="UniProtKB-KW"/>
</dbReference>
<accession>A0A443ZW35</accession>
<evidence type="ECO:0000256" key="2">
    <source>
        <dbReference type="ARBA" id="ARBA00022723"/>
    </source>
</evidence>
<feature type="binding site" evidence="5">
    <location>
        <position position="164"/>
    </location>
    <ligand>
        <name>Fe cation</name>
        <dbReference type="ChEBI" id="CHEBI:24875"/>
        <note>catalytic</note>
    </ligand>
</feature>
<keyword evidence="2 5" id="KW-0479">Metal-binding</keyword>
<keyword evidence="3" id="KW-0560">Oxidoreductase</keyword>
<dbReference type="GO" id="GO:0016121">
    <property type="term" value="P:carotene catabolic process"/>
    <property type="evidence" value="ECO:0007669"/>
    <property type="project" value="TreeGrafter"/>
</dbReference>
<gene>
    <name evidence="6" type="ORF">DM813_04395</name>
</gene>
<evidence type="ECO:0000256" key="3">
    <source>
        <dbReference type="ARBA" id="ARBA00023002"/>
    </source>
</evidence>
<organism evidence="6 7">
    <name type="scientific">Pseudomonas alkylphenolica</name>
    <dbReference type="NCBI Taxonomy" id="237609"/>
    <lineage>
        <taxon>Bacteria</taxon>
        <taxon>Pseudomonadati</taxon>
        <taxon>Pseudomonadota</taxon>
        <taxon>Gammaproteobacteria</taxon>
        <taxon>Pseudomonadales</taxon>
        <taxon>Pseudomonadaceae</taxon>
        <taxon>Pseudomonas</taxon>
    </lineage>
</organism>
<dbReference type="PANTHER" id="PTHR10543">
    <property type="entry name" value="BETA-CAROTENE DIOXYGENASE"/>
    <property type="match status" value="1"/>
</dbReference>
<dbReference type="AlphaFoldDB" id="A0A443ZW35"/>
<evidence type="ECO:0000256" key="5">
    <source>
        <dbReference type="PIRSR" id="PIRSR604294-1"/>
    </source>
</evidence>
<evidence type="ECO:0000256" key="4">
    <source>
        <dbReference type="ARBA" id="ARBA00023004"/>
    </source>
</evidence>
<dbReference type="PANTHER" id="PTHR10543:SF89">
    <property type="entry name" value="CAROTENOID 9,10(9',10')-CLEAVAGE DIOXYGENASE 1"/>
    <property type="match status" value="1"/>
</dbReference>
<dbReference type="RefSeq" id="WP_128322196.1">
    <property type="nucleotide sequence ID" value="NZ_QJRG01000034.1"/>
</dbReference>
<dbReference type="Proteomes" id="UP000288983">
    <property type="component" value="Unassembled WGS sequence"/>
</dbReference>
<comment type="similarity">
    <text evidence="1">Belongs to the carotenoid oxygenase family.</text>
</comment>
<comment type="cofactor">
    <cofactor evidence="5">
        <name>Fe(2+)</name>
        <dbReference type="ChEBI" id="CHEBI:29033"/>
    </cofactor>
    <text evidence="5">Binds 1 Fe(2+) ion per subunit.</text>
</comment>
<evidence type="ECO:0000256" key="1">
    <source>
        <dbReference type="ARBA" id="ARBA00006787"/>
    </source>
</evidence>
<feature type="binding site" evidence="5">
    <location>
        <position position="215"/>
    </location>
    <ligand>
        <name>Fe cation</name>
        <dbReference type="ChEBI" id="CHEBI:24875"/>
        <note>catalytic</note>
    </ligand>
</feature>
<evidence type="ECO:0000313" key="6">
    <source>
        <dbReference type="EMBL" id="RWU24985.1"/>
    </source>
</evidence>
<dbReference type="GO" id="GO:0010436">
    <property type="term" value="F:carotenoid dioxygenase activity"/>
    <property type="evidence" value="ECO:0007669"/>
    <property type="project" value="TreeGrafter"/>
</dbReference>
<protein>
    <submittedName>
        <fullName evidence="6">Carotenoid oxygenase</fullName>
    </submittedName>
</protein>
<evidence type="ECO:0000313" key="7">
    <source>
        <dbReference type="Proteomes" id="UP000288983"/>
    </source>
</evidence>
<dbReference type="EMBL" id="QJRG01000034">
    <property type="protein sequence ID" value="RWU24985.1"/>
    <property type="molecule type" value="Genomic_DNA"/>
</dbReference>
<dbReference type="InterPro" id="IPR004294">
    <property type="entry name" value="Carotenoid_Oase"/>
</dbReference>
<dbReference type="OrthoDB" id="6636843at2"/>
<feature type="binding site" evidence="5">
    <location>
        <position position="468"/>
    </location>
    <ligand>
        <name>Fe cation</name>
        <dbReference type="ChEBI" id="CHEBI:24875"/>
        <note>catalytic</note>
    </ligand>
</feature>
<feature type="binding site" evidence="5">
    <location>
        <position position="279"/>
    </location>
    <ligand>
        <name>Fe cation</name>
        <dbReference type="ChEBI" id="CHEBI:24875"/>
        <note>catalytic</note>
    </ligand>
</feature>
<reference evidence="6 7" key="1">
    <citation type="submission" date="2018-06" db="EMBL/GenBank/DDBJ databases">
        <title>Bacteria isolated from soil of Wuhan.</title>
        <authorList>
            <person name="Wei X."/>
            <person name="Chunhua H."/>
        </authorList>
    </citation>
    <scope>NUCLEOTIDE SEQUENCE [LARGE SCALE GENOMIC DNA]</scope>
    <source>
        <strain evidence="7">xwS2</strain>
    </source>
</reference>
<keyword evidence="4 5" id="KW-0408">Iron</keyword>
<sequence length="475" mass="53641">MNSALPYADHPMLQENYRPVDQELYNQDLEVIGEIPAGLQGTLYRNGPNPQFPPLGAEHHWFFSEGMIHAVQVKDGKVSYRNRWVRTEQFNAQEKAGERLISTASPAPANGLNPHFANTNAIVLGGKLFAFEEFNLPMLLDRGTLQTEKLWDADGKYQGPFTAHPKIDPHTGHLLGFGYQASGFGTPTIQYNELDTNGVLIRNERFEAPFPSVVHDFAITAKHLIFPIYPATISIERAMAGGSALAWEPEKGTFIGIVERNESVNKIRWFKGDPCYSYHVQNAFTVEENGQEKVILDLFKFHAIPLFPDWKGENFVPWLSDDVRGGQLVRFEFDLSEGNESYTEEVLSDFLGEFPVVDGRYIGEHYRHGYYVSQQGAFYPGSFFDTLVHINVETGEKKFFTPESRSYFHEPLFVPRSPESAEGDGWLVTVMYVKSEAASYFAVFDAEDVAKGPIAKVKLPQRVPYGFHGSWHPEV</sequence>
<name>A0A443ZW35_9PSED</name>
<proteinExistence type="inferred from homology"/>
<dbReference type="Pfam" id="PF03055">
    <property type="entry name" value="RPE65"/>
    <property type="match status" value="1"/>
</dbReference>